<dbReference type="RefSeq" id="WP_255188937.1">
    <property type="nucleotide sequence ID" value="NZ_CP113517.1"/>
</dbReference>
<keyword evidence="2" id="KW-1185">Reference proteome</keyword>
<evidence type="ECO:0000313" key="2">
    <source>
        <dbReference type="Proteomes" id="UP001162780"/>
    </source>
</evidence>
<evidence type="ECO:0008006" key="3">
    <source>
        <dbReference type="Google" id="ProtNLM"/>
    </source>
</evidence>
<proteinExistence type="predicted"/>
<organism evidence="1 2">
    <name type="scientific">Methylomonas rapida</name>
    <dbReference type="NCBI Taxonomy" id="2963939"/>
    <lineage>
        <taxon>Bacteria</taxon>
        <taxon>Pseudomonadati</taxon>
        <taxon>Pseudomonadota</taxon>
        <taxon>Gammaproteobacteria</taxon>
        <taxon>Methylococcales</taxon>
        <taxon>Methylococcaceae</taxon>
        <taxon>Methylomonas</taxon>
    </lineage>
</organism>
<name>A0ABY7GK58_9GAMM</name>
<sequence>MNRTVFIPTDFSQASLRLVEHTLLSAINDQIEIVLTHSMFLSNSIVELLFFDKDEIFQTLRSDQFDKTFIALCDCYSQVEAEFRWEIFTGLNQAAFNNFISGNQINEAVIPRPYFRISRKSANFDPTPYVRRSKLPITEIPFYSYLLA</sequence>
<protein>
    <recommendedName>
        <fullName evidence="3">Universal stress protein family protein</fullName>
    </recommendedName>
</protein>
<reference evidence="1" key="1">
    <citation type="submission" date="2022-11" db="EMBL/GenBank/DDBJ databases">
        <title>Methylomonas rapida sp. nov., Carotenoid-Producing Obligate Methanotrophs with High Growth Characteristics and Biotechnological Potential.</title>
        <authorList>
            <person name="Tikhonova E.N."/>
            <person name="Suleimanov R.Z."/>
            <person name="Miroshnikov K."/>
            <person name="Oshkin I.Y."/>
            <person name="Belova S.E."/>
            <person name="Danilova O.V."/>
            <person name="Ashikhmin A."/>
            <person name="Konopkin A."/>
            <person name="But S.Y."/>
            <person name="Khmelenina V.N."/>
            <person name="Kuznetsov N."/>
            <person name="Pimenov N.V."/>
            <person name="Dedysh S.N."/>
        </authorList>
    </citation>
    <scope>NUCLEOTIDE SEQUENCE</scope>
    <source>
        <strain evidence="1">MP1</strain>
    </source>
</reference>
<dbReference type="Proteomes" id="UP001162780">
    <property type="component" value="Chromosome"/>
</dbReference>
<dbReference type="EMBL" id="CP113517">
    <property type="protein sequence ID" value="WAR43948.1"/>
    <property type="molecule type" value="Genomic_DNA"/>
</dbReference>
<evidence type="ECO:0000313" key="1">
    <source>
        <dbReference type="EMBL" id="WAR43948.1"/>
    </source>
</evidence>
<gene>
    <name evidence="1" type="ORF">NM686_016455</name>
</gene>
<accession>A0ABY7GK58</accession>